<evidence type="ECO:0000256" key="1">
    <source>
        <dbReference type="ARBA" id="ARBA00001933"/>
    </source>
</evidence>
<proteinExistence type="inferred from homology"/>
<feature type="modified residue" description="N6-(pyridoxal phosphate)lysine" evidence="5">
    <location>
        <position position="267"/>
    </location>
</feature>
<dbReference type="EMBL" id="JANAVB010000400">
    <property type="protein sequence ID" value="KAJ6853591.1"/>
    <property type="molecule type" value="Genomic_DNA"/>
</dbReference>
<evidence type="ECO:0000256" key="3">
    <source>
        <dbReference type="ARBA" id="ARBA00022898"/>
    </source>
</evidence>
<protein>
    <submittedName>
        <fullName evidence="7">Nicotianamine aminotransferase A-like isoform X1</fullName>
    </submittedName>
</protein>
<dbReference type="InterPro" id="IPR015421">
    <property type="entry name" value="PyrdxlP-dep_Trfase_major"/>
</dbReference>
<dbReference type="PANTHER" id="PTHR45744:SF11">
    <property type="entry name" value="TYROSINE AMINOTRANSFERASE"/>
    <property type="match status" value="1"/>
</dbReference>
<dbReference type="CDD" id="cd00609">
    <property type="entry name" value="AAT_like"/>
    <property type="match status" value="1"/>
</dbReference>
<dbReference type="GO" id="GO:0004838">
    <property type="term" value="F:L-tyrosine-2-oxoglutarate transaminase activity"/>
    <property type="evidence" value="ECO:0007669"/>
    <property type="project" value="TreeGrafter"/>
</dbReference>
<reference evidence="7" key="1">
    <citation type="journal article" date="2023" name="GigaByte">
        <title>Genome assembly of the bearded iris, Iris pallida Lam.</title>
        <authorList>
            <person name="Bruccoleri R.E."/>
            <person name="Oakeley E.J."/>
            <person name="Faust A.M.E."/>
            <person name="Altorfer M."/>
            <person name="Dessus-Babus S."/>
            <person name="Burckhardt D."/>
            <person name="Oertli M."/>
            <person name="Naumann U."/>
            <person name="Petersen F."/>
            <person name="Wong J."/>
        </authorList>
    </citation>
    <scope>NUCLEOTIDE SEQUENCE</scope>
    <source>
        <strain evidence="7">GSM-AAB239-AS_SAM_17_03QT</strain>
    </source>
</reference>
<evidence type="ECO:0000256" key="5">
    <source>
        <dbReference type="PIRSR" id="PIRSR000517-1"/>
    </source>
</evidence>
<dbReference type="PIRSF" id="PIRSF000517">
    <property type="entry name" value="Tyr_transaminase"/>
    <property type="match status" value="1"/>
</dbReference>
<name>A0AAX6IKQ4_IRIPA</name>
<evidence type="ECO:0000313" key="8">
    <source>
        <dbReference type="Proteomes" id="UP001140949"/>
    </source>
</evidence>
<dbReference type="AlphaFoldDB" id="A0AAX6IKQ4"/>
<comment type="cofactor">
    <cofactor evidence="1 4 5">
        <name>pyridoxal 5'-phosphate</name>
        <dbReference type="ChEBI" id="CHEBI:597326"/>
    </cofactor>
</comment>
<keyword evidence="7" id="KW-0032">Aminotransferase</keyword>
<dbReference type="InterPro" id="IPR004839">
    <property type="entry name" value="Aminotransferase_I/II_large"/>
</dbReference>
<evidence type="ECO:0000259" key="6">
    <source>
        <dbReference type="Pfam" id="PF00155"/>
    </source>
</evidence>
<dbReference type="GO" id="GO:0030170">
    <property type="term" value="F:pyridoxal phosphate binding"/>
    <property type="evidence" value="ECO:0007669"/>
    <property type="project" value="InterPro"/>
</dbReference>
<keyword evidence="8" id="KW-1185">Reference proteome</keyword>
<organism evidence="7 8">
    <name type="scientific">Iris pallida</name>
    <name type="common">Sweet iris</name>
    <dbReference type="NCBI Taxonomy" id="29817"/>
    <lineage>
        <taxon>Eukaryota</taxon>
        <taxon>Viridiplantae</taxon>
        <taxon>Streptophyta</taxon>
        <taxon>Embryophyta</taxon>
        <taxon>Tracheophyta</taxon>
        <taxon>Spermatophyta</taxon>
        <taxon>Magnoliopsida</taxon>
        <taxon>Liliopsida</taxon>
        <taxon>Asparagales</taxon>
        <taxon>Iridaceae</taxon>
        <taxon>Iridoideae</taxon>
        <taxon>Irideae</taxon>
        <taxon>Iris</taxon>
    </lineage>
</organism>
<comment type="caution">
    <text evidence="7">The sequence shown here is derived from an EMBL/GenBank/DDBJ whole genome shotgun (WGS) entry which is preliminary data.</text>
</comment>
<keyword evidence="7" id="KW-0808">Transferase</keyword>
<gene>
    <name evidence="7" type="ORF">M6B38_113205</name>
</gene>
<dbReference type="Gene3D" id="3.90.1150.10">
    <property type="entry name" value="Aspartate Aminotransferase, domain 1"/>
    <property type="match status" value="1"/>
</dbReference>
<comment type="similarity">
    <text evidence="2 4">Belongs to the class-I pyridoxal-phosphate-dependent aminotransferase family.</text>
</comment>
<dbReference type="InterPro" id="IPR005958">
    <property type="entry name" value="TyrNic_aminoTrfase"/>
</dbReference>
<dbReference type="InterPro" id="IPR015422">
    <property type="entry name" value="PyrdxlP-dep_Trfase_small"/>
</dbReference>
<dbReference type="Proteomes" id="UP001140949">
    <property type="component" value="Unassembled WGS sequence"/>
</dbReference>
<dbReference type="FunFam" id="3.40.640.10:FF:000048">
    <property type="entry name" value="tyrosine aminotransferase"/>
    <property type="match status" value="1"/>
</dbReference>
<accession>A0AAX6IKQ4</accession>
<sequence length="434" mass="47903">MENGGRVNKLGLGPSGALEAAGNFTVREVLNMLMDQVDKEDGKPVVPLGHGDPSRFPCFRTTPVAEEAIVEALHSADYNCYCPTTGIPSARRFRCLLILTSSFCNCSIAEYLSKDLPYKLSPDDVYVTCGCTQGIETILSVLACPGANIILPKPGFPFYESRAAFSQLEVRHYNLIPERGWEVDLDAVQALADENTAAMVIINPGNPCGTVFTYEHLFKIANTAKKLGIFVIADEVYGHLTFGNTPFVPMGTFGQIVPVLTLGSISKRWMVPGWRLGWMVICDPNGVLKETKIVESIESFLNISADPATFIQGAIPFIIENTKDDFFNKNVNLLRRTSSICYDKIKEIDCITCPHKPDASMFVMVKINLGYLEDIADCIDFSCKLAKEESVITMPGRALGLENWLRITFAIDPASLEIGLDRMKSFCERHAKVM</sequence>
<dbReference type="Pfam" id="PF00155">
    <property type="entry name" value="Aminotran_1_2"/>
    <property type="match status" value="1"/>
</dbReference>
<dbReference type="PANTHER" id="PTHR45744">
    <property type="entry name" value="TYROSINE AMINOTRANSFERASE"/>
    <property type="match status" value="1"/>
</dbReference>
<reference evidence="7" key="2">
    <citation type="submission" date="2023-04" db="EMBL/GenBank/DDBJ databases">
        <authorList>
            <person name="Bruccoleri R.E."/>
            <person name="Oakeley E.J."/>
            <person name="Faust A.-M."/>
            <person name="Dessus-Babus S."/>
            <person name="Altorfer M."/>
            <person name="Burckhardt D."/>
            <person name="Oertli M."/>
            <person name="Naumann U."/>
            <person name="Petersen F."/>
            <person name="Wong J."/>
        </authorList>
    </citation>
    <scope>NUCLEOTIDE SEQUENCE</scope>
    <source>
        <strain evidence="7">GSM-AAB239-AS_SAM_17_03QT</strain>
        <tissue evidence="7">Leaf</tissue>
    </source>
</reference>
<dbReference type="SUPFAM" id="SSF53383">
    <property type="entry name" value="PLP-dependent transferases"/>
    <property type="match status" value="1"/>
</dbReference>
<dbReference type="GO" id="GO:0006572">
    <property type="term" value="P:L-tyrosine catabolic process"/>
    <property type="evidence" value="ECO:0007669"/>
    <property type="project" value="TreeGrafter"/>
</dbReference>
<dbReference type="InterPro" id="IPR015424">
    <property type="entry name" value="PyrdxlP-dep_Trfase"/>
</dbReference>
<evidence type="ECO:0000256" key="4">
    <source>
        <dbReference type="PIRNR" id="PIRNR000517"/>
    </source>
</evidence>
<evidence type="ECO:0000313" key="7">
    <source>
        <dbReference type="EMBL" id="KAJ6853591.1"/>
    </source>
</evidence>
<keyword evidence="3 4" id="KW-0663">Pyridoxal phosphate</keyword>
<evidence type="ECO:0000256" key="2">
    <source>
        <dbReference type="ARBA" id="ARBA00007441"/>
    </source>
</evidence>
<feature type="domain" description="Aminotransferase class I/classII large" evidence="6">
    <location>
        <begin position="46"/>
        <end position="422"/>
    </location>
</feature>
<dbReference type="NCBIfam" id="TIGR01265">
    <property type="entry name" value="tyr_nico_aTase"/>
    <property type="match status" value="1"/>
</dbReference>
<dbReference type="Gene3D" id="3.40.640.10">
    <property type="entry name" value="Type I PLP-dependent aspartate aminotransferase-like (Major domain)"/>
    <property type="match status" value="1"/>
</dbReference>